<dbReference type="Proteomes" id="UP001370348">
    <property type="component" value="Chromosome"/>
</dbReference>
<dbReference type="EMBL" id="CP089984">
    <property type="protein sequence ID" value="WXB13966.1"/>
    <property type="molecule type" value="Genomic_DNA"/>
</dbReference>
<name>A0ABZ2LW04_9BACT</name>
<protein>
    <recommendedName>
        <fullName evidence="3">Squalene cyclase C-terminal domain-containing protein</fullName>
    </recommendedName>
</protein>
<proteinExistence type="predicted"/>
<gene>
    <name evidence="1" type="ORF">LZC94_39825</name>
</gene>
<evidence type="ECO:0000313" key="1">
    <source>
        <dbReference type="EMBL" id="WXB13966.1"/>
    </source>
</evidence>
<dbReference type="InterPro" id="IPR008930">
    <property type="entry name" value="Terpenoid_cyclase/PrenylTrfase"/>
</dbReference>
<dbReference type="Gene3D" id="1.50.10.20">
    <property type="match status" value="1"/>
</dbReference>
<dbReference type="SUPFAM" id="SSF48239">
    <property type="entry name" value="Terpenoid cyclases/Protein prenyltransferases"/>
    <property type="match status" value="1"/>
</dbReference>
<keyword evidence="2" id="KW-1185">Reference proteome</keyword>
<evidence type="ECO:0008006" key="3">
    <source>
        <dbReference type="Google" id="ProtNLM"/>
    </source>
</evidence>
<dbReference type="RefSeq" id="WP_394823583.1">
    <property type="nucleotide sequence ID" value="NZ_CP089984.1"/>
</dbReference>
<organism evidence="1 2">
    <name type="scientific">Pendulispora albinea</name>
    <dbReference type="NCBI Taxonomy" id="2741071"/>
    <lineage>
        <taxon>Bacteria</taxon>
        <taxon>Pseudomonadati</taxon>
        <taxon>Myxococcota</taxon>
        <taxon>Myxococcia</taxon>
        <taxon>Myxococcales</taxon>
        <taxon>Sorangiineae</taxon>
        <taxon>Pendulisporaceae</taxon>
        <taxon>Pendulispora</taxon>
    </lineage>
</organism>
<reference evidence="1 2" key="1">
    <citation type="submission" date="2021-12" db="EMBL/GenBank/DDBJ databases">
        <title>Discovery of the Pendulisporaceae a myxobacterial family with distinct sporulation behavior and unique specialized metabolism.</title>
        <authorList>
            <person name="Garcia R."/>
            <person name="Popoff A."/>
            <person name="Bader C.D."/>
            <person name="Loehr J."/>
            <person name="Walesch S."/>
            <person name="Walt C."/>
            <person name="Boldt J."/>
            <person name="Bunk B."/>
            <person name="Haeckl F.J.F.P.J."/>
            <person name="Gunesch A.P."/>
            <person name="Birkelbach J."/>
            <person name="Nuebel U."/>
            <person name="Pietschmann T."/>
            <person name="Bach T."/>
            <person name="Mueller R."/>
        </authorList>
    </citation>
    <scope>NUCLEOTIDE SEQUENCE [LARGE SCALE GENOMIC DNA]</scope>
    <source>
        <strain evidence="1 2">MSr11954</strain>
    </source>
</reference>
<evidence type="ECO:0000313" key="2">
    <source>
        <dbReference type="Proteomes" id="UP001370348"/>
    </source>
</evidence>
<sequence length="350" mass="36563">MSRSFLRGSVRGCLHIVLLMAIVCGVLIEPSVASASHDLDLDPGAHRLRIAARRALAYLSSQLLPDGSLDHRASETEDFILATVAAGRDPNDLVAPSGKSVFDFLAANIADATSDVNRTGKLVQAVVAAGRNPRNFAGQNLLAKIEGPHATAGGFYDPVTGAFNNGINATFHQSNAILGLVAADDDRFPVTAKAVSFLKSLQVTSGPGAGGWPADTTANTNSTAMALMALAARRDHSADPAALAFLHTQQDPATGGFAFTTLGPWGSTDSDPDSDALVVQGLVAARQNPRGRVWTNAHGNALTDVLRFQDPATGGFFFLPGSPPDAFTTSFIPAGLLRSPFPILPDDRDD</sequence>
<accession>A0ABZ2LW04</accession>